<evidence type="ECO:0000313" key="7">
    <source>
        <dbReference type="Proteomes" id="UP000626844"/>
    </source>
</evidence>
<dbReference type="PROSITE" id="PS50931">
    <property type="entry name" value="HTH_LYSR"/>
    <property type="match status" value="1"/>
</dbReference>
<feature type="domain" description="HTH lysR-type" evidence="5">
    <location>
        <begin position="1"/>
        <end position="37"/>
    </location>
</feature>
<keyword evidence="2" id="KW-0805">Transcription regulation</keyword>
<evidence type="ECO:0000256" key="1">
    <source>
        <dbReference type="ARBA" id="ARBA00009437"/>
    </source>
</evidence>
<feature type="non-terminal residue" evidence="6">
    <location>
        <position position="37"/>
    </location>
</feature>
<keyword evidence="3" id="KW-0238">DNA-binding</keyword>
<dbReference type="SUPFAM" id="SSF46785">
    <property type="entry name" value="Winged helix' DNA-binding domain"/>
    <property type="match status" value="1"/>
</dbReference>
<gene>
    <name evidence="6" type="ORF">IC621_11605</name>
</gene>
<evidence type="ECO:0000259" key="5">
    <source>
        <dbReference type="PROSITE" id="PS50931"/>
    </source>
</evidence>
<name>A0A926NHY7_9BACI</name>
<dbReference type="InterPro" id="IPR000847">
    <property type="entry name" value="LysR_HTH_N"/>
</dbReference>
<dbReference type="InterPro" id="IPR036388">
    <property type="entry name" value="WH-like_DNA-bd_sf"/>
</dbReference>
<dbReference type="GO" id="GO:0003700">
    <property type="term" value="F:DNA-binding transcription factor activity"/>
    <property type="evidence" value="ECO:0007669"/>
    <property type="project" value="InterPro"/>
</dbReference>
<proteinExistence type="inferred from homology"/>
<dbReference type="GO" id="GO:0003677">
    <property type="term" value="F:DNA binding"/>
    <property type="evidence" value="ECO:0007669"/>
    <property type="project" value="UniProtKB-KW"/>
</dbReference>
<keyword evidence="7" id="KW-1185">Reference proteome</keyword>
<dbReference type="PANTHER" id="PTHR30346">
    <property type="entry name" value="TRANSCRIPTIONAL DUAL REGULATOR HCAR-RELATED"/>
    <property type="match status" value="1"/>
</dbReference>
<dbReference type="PANTHER" id="PTHR30346:SF28">
    <property type="entry name" value="HTH-TYPE TRANSCRIPTIONAL REGULATOR CYNR"/>
    <property type="match status" value="1"/>
</dbReference>
<protein>
    <submittedName>
        <fullName evidence="6">LysR family transcriptional regulator</fullName>
    </submittedName>
</protein>
<reference evidence="6" key="1">
    <citation type="submission" date="2020-09" db="EMBL/GenBank/DDBJ databases">
        <title>A novel bacterium of genus Bacillus, isolated from South China Sea.</title>
        <authorList>
            <person name="Huang H."/>
            <person name="Mo K."/>
            <person name="Hu Y."/>
        </authorList>
    </citation>
    <scope>NUCLEOTIDE SEQUENCE</scope>
    <source>
        <strain evidence="6">IB182487</strain>
    </source>
</reference>
<dbReference type="InterPro" id="IPR036390">
    <property type="entry name" value="WH_DNA-bd_sf"/>
</dbReference>
<evidence type="ECO:0000256" key="2">
    <source>
        <dbReference type="ARBA" id="ARBA00023015"/>
    </source>
</evidence>
<dbReference type="GO" id="GO:0032993">
    <property type="term" value="C:protein-DNA complex"/>
    <property type="evidence" value="ECO:0007669"/>
    <property type="project" value="TreeGrafter"/>
</dbReference>
<sequence length="37" mass="4251">MEFRVLRYFLTVAREGSMTAAAEVLHVTQPTLSRQLK</sequence>
<dbReference type="Pfam" id="PF00126">
    <property type="entry name" value="HTH_1"/>
    <property type="match status" value="1"/>
</dbReference>
<dbReference type="Gene3D" id="1.10.10.10">
    <property type="entry name" value="Winged helix-like DNA-binding domain superfamily/Winged helix DNA-binding domain"/>
    <property type="match status" value="1"/>
</dbReference>
<accession>A0A926NHY7</accession>
<evidence type="ECO:0000256" key="3">
    <source>
        <dbReference type="ARBA" id="ARBA00023125"/>
    </source>
</evidence>
<dbReference type="RefSeq" id="WP_191158480.1">
    <property type="nucleotide sequence ID" value="NZ_JACXAI010000014.1"/>
</dbReference>
<dbReference type="AlphaFoldDB" id="A0A926NHY7"/>
<comment type="similarity">
    <text evidence="1">Belongs to the LysR transcriptional regulatory family.</text>
</comment>
<evidence type="ECO:0000313" key="6">
    <source>
        <dbReference type="EMBL" id="MBD1380878.1"/>
    </source>
</evidence>
<keyword evidence="4" id="KW-0804">Transcription</keyword>
<dbReference type="EMBL" id="JACXAI010000014">
    <property type="protein sequence ID" value="MBD1380878.1"/>
    <property type="molecule type" value="Genomic_DNA"/>
</dbReference>
<comment type="caution">
    <text evidence="6">The sequence shown here is derived from an EMBL/GenBank/DDBJ whole genome shotgun (WGS) entry which is preliminary data.</text>
</comment>
<dbReference type="Proteomes" id="UP000626844">
    <property type="component" value="Unassembled WGS sequence"/>
</dbReference>
<evidence type="ECO:0000256" key="4">
    <source>
        <dbReference type="ARBA" id="ARBA00023163"/>
    </source>
</evidence>
<organism evidence="6 7">
    <name type="scientific">Metabacillus arenae</name>
    <dbReference type="NCBI Taxonomy" id="2771434"/>
    <lineage>
        <taxon>Bacteria</taxon>
        <taxon>Bacillati</taxon>
        <taxon>Bacillota</taxon>
        <taxon>Bacilli</taxon>
        <taxon>Bacillales</taxon>
        <taxon>Bacillaceae</taxon>
        <taxon>Metabacillus</taxon>
    </lineage>
</organism>